<proteinExistence type="predicted"/>
<name>A0A9W9MGZ1_9EURO</name>
<evidence type="ECO:0000313" key="3">
    <source>
        <dbReference type="Proteomes" id="UP001150942"/>
    </source>
</evidence>
<evidence type="ECO:0000313" key="2">
    <source>
        <dbReference type="EMBL" id="KAJ5201088.1"/>
    </source>
</evidence>
<accession>A0A9W9MGZ1</accession>
<dbReference type="OrthoDB" id="4519208at2759"/>
<reference evidence="2" key="2">
    <citation type="journal article" date="2023" name="IMA Fungus">
        <title>Comparative genomic study of the Penicillium genus elucidates a diverse pangenome and 15 lateral gene transfer events.</title>
        <authorList>
            <person name="Petersen C."/>
            <person name="Sorensen T."/>
            <person name="Nielsen M.R."/>
            <person name="Sondergaard T.E."/>
            <person name="Sorensen J.L."/>
            <person name="Fitzpatrick D.A."/>
            <person name="Frisvad J.C."/>
            <person name="Nielsen K.L."/>
        </authorList>
    </citation>
    <scope>NUCLEOTIDE SEQUENCE</scope>
    <source>
        <strain evidence="2">IBT 20477</strain>
    </source>
</reference>
<dbReference type="EMBL" id="JAPQKQ010000004">
    <property type="protein sequence ID" value="KAJ5201088.1"/>
    <property type="molecule type" value="Genomic_DNA"/>
</dbReference>
<reference evidence="2" key="1">
    <citation type="submission" date="2022-11" db="EMBL/GenBank/DDBJ databases">
        <authorList>
            <person name="Petersen C."/>
        </authorList>
    </citation>
    <scope>NUCLEOTIDE SEQUENCE</scope>
    <source>
        <strain evidence="2">IBT 20477</strain>
    </source>
</reference>
<protein>
    <submittedName>
        <fullName evidence="2">Uncharacterized protein</fullName>
    </submittedName>
</protein>
<comment type="caution">
    <text evidence="2">The sequence shown here is derived from an EMBL/GenBank/DDBJ whole genome shotgun (WGS) entry which is preliminary data.</text>
</comment>
<organism evidence="2 3">
    <name type="scientific">Penicillium cf. viridicatum</name>
    <dbReference type="NCBI Taxonomy" id="2972119"/>
    <lineage>
        <taxon>Eukaryota</taxon>
        <taxon>Fungi</taxon>
        <taxon>Dikarya</taxon>
        <taxon>Ascomycota</taxon>
        <taxon>Pezizomycotina</taxon>
        <taxon>Eurotiomycetes</taxon>
        <taxon>Eurotiomycetidae</taxon>
        <taxon>Eurotiales</taxon>
        <taxon>Aspergillaceae</taxon>
        <taxon>Penicillium</taxon>
    </lineage>
</organism>
<feature type="coiled-coil region" evidence="1">
    <location>
        <begin position="165"/>
        <end position="192"/>
    </location>
</feature>
<gene>
    <name evidence="2" type="ORF">N7449_005891</name>
</gene>
<evidence type="ECO:0000256" key="1">
    <source>
        <dbReference type="SAM" id="Coils"/>
    </source>
</evidence>
<sequence>MSSTPISQVLADISGFIGKHPTPQRCIGAGQMLSKAEAETIINSSNKINLTDTEKEQYICGIAQMVSSGTIDDVVKKAAEDAYQNAHNVYMEFMQASFALFLFDQWYRTQFAYQMIPIVRTYARILQKSTPLSREIAQYGEKFDSEVIPLCANENYSVDQRKAIIAEYISKTEEFEQQSKEIQAQIEELRSSFIHLIAEARGSAGLNFVLSKVEETPHEDPVRKFGPDVNLGLPILSLAFSLYGPLAAFLTIGGLSSLGTTAALNASLAVSCAVAQPSEKLQVSMTQASATPTLNDTAAQFLDAFRKNLDGVGQYWLNSILDAREIEDWLHSGARMAAWPKYMKLNVDKSVKLYSALAKYLQGYAQGIEEMHVEKWRLDA</sequence>
<dbReference type="AlphaFoldDB" id="A0A9W9MGZ1"/>
<keyword evidence="3" id="KW-1185">Reference proteome</keyword>
<dbReference type="Proteomes" id="UP001150942">
    <property type="component" value="Unassembled WGS sequence"/>
</dbReference>
<keyword evidence="1" id="KW-0175">Coiled coil</keyword>